<evidence type="ECO:0000256" key="5">
    <source>
        <dbReference type="SAM" id="MobiDB-lite"/>
    </source>
</evidence>
<evidence type="ECO:0000313" key="8">
    <source>
        <dbReference type="Proteomes" id="UP000076825"/>
    </source>
</evidence>
<feature type="domain" description="FAD/NAD(P)-binding" evidence="6">
    <location>
        <begin position="12"/>
        <end position="307"/>
    </location>
</feature>
<dbReference type="PANTHER" id="PTHR43557:SF2">
    <property type="entry name" value="RIESKE DOMAIN-CONTAINING PROTEIN-RELATED"/>
    <property type="match status" value="1"/>
</dbReference>
<dbReference type="PRINTS" id="PR00368">
    <property type="entry name" value="FADPNR"/>
</dbReference>
<evidence type="ECO:0000256" key="2">
    <source>
        <dbReference type="ARBA" id="ARBA00022630"/>
    </source>
</evidence>
<protein>
    <submittedName>
        <fullName evidence="7">Ferredoxin reductase</fullName>
        <ecNumber evidence="7">1.18.1.-</ecNumber>
    </submittedName>
</protein>
<dbReference type="RefSeq" id="WP_063492007.1">
    <property type="nucleotide sequence ID" value="NZ_LT546645.1"/>
</dbReference>
<dbReference type="InterPro" id="IPR023753">
    <property type="entry name" value="FAD/NAD-binding_dom"/>
</dbReference>
<dbReference type="OrthoDB" id="9769238at2"/>
<dbReference type="EMBL" id="LT546645">
    <property type="protein sequence ID" value="SAI70716.1"/>
    <property type="molecule type" value="Genomic_DNA"/>
</dbReference>
<name>A0A157SLG7_9BORD</name>
<proteinExistence type="predicted"/>
<dbReference type="Proteomes" id="UP000076825">
    <property type="component" value="Chromosome 1"/>
</dbReference>
<dbReference type="PATRIC" id="fig|123899.6.peg.2378"/>
<keyword evidence="8" id="KW-1185">Reference proteome</keyword>
<dbReference type="eggNOG" id="COG0446">
    <property type="taxonomic scope" value="Bacteria"/>
</dbReference>
<gene>
    <name evidence="7" type="primary">camA</name>
    <name evidence="7" type="ORF">SAMEA3906487_02391</name>
</gene>
<evidence type="ECO:0000256" key="4">
    <source>
        <dbReference type="ARBA" id="ARBA00023002"/>
    </source>
</evidence>
<dbReference type="Gene3D" id="3.50.50.60">
    <property type="entry name" value="FAD/NAD(P)-binding domain"/>
    <property type="match status" value="2"/>
</dbReference>
<dbReference type="InterPro" id="IPR050446">
    <property type="entry name" value="FAD-oxidoreductase/Apoptosis"/>
</dbReference>
<dbReference type="GO" id="GO:0005737">
    <property type="term" value="C:cytoplasm"/>
    <property type="evidence" value="ECO:0007669"/>
    <property type="project" value="TreeGrafter"/>
</dbReference>
<evidence type="ECO:0000256" key="1">
    <source>
        <dbReference type="ARBA" id="ARBA00001974"/>
    </source>
</evidence>
<feature type="compositionally biased region" description="Low complexity" evidence="5">
    <location>
        <begin position="329"/>
        <end position="340"/>
    </location>
</feature>
<evidence type="ECO:0000313" key="7">
    <source>
        <dbReference type="EMBL" id="SAI70716.1"/>
    </source>
</evidence>
<accession>A0A157SLG7</accession>
<dbReference type="Pfam" id="PF07992">
    <property type="entry name" value="Pyr_redox_2"/>
    <property type="match status" value="1"/>
</dbReference>
<sequence length="340" mass="35725">MQNEGPPVLQADVLIIGASHAGAECAQALRAAGYAGRILLLDAQDRHPYQRPPLSKGVLAGHTDAERMTLLSPQACAQRDITFLPGVTVSALLPQAHRAQTQDGRDIHYRHCVIATGARARLLELPEGLPCHVIRQFDDALALRQAMLPGHRLIIIGGGYLGLEAASSAAKLGLQVTVLEQSTGLMAGKVSPETAARLQALHEQAGIRILRQARIRQWRRDSQGWQVVLDDGGVLPTDLVLQSVGAQANDALARAAGLRCDNGIVIDAACRSSAPDIYAIGDCASQPRGASAAAIRIESVQNALEQARSAAAHIAGGAPPRPAPPPSGPNSRAAACRWPA</sequence>
<keyword evidence="3" id="KW-0274">FAD</keyword>
<dbReference type="InterPro" id="IPR036188">
    <property type="entry name" value="FAD/NAD-bd_sf"/>
</dbReference>
<dbReference type="PANTHER" id="PTHR43557">
    <property type="entry name" value="APOPTOSIS-INDUCING FACTOR 1"/>
    <property type="match status" value="1"/>
</dbReference>
<dbReference type="GO" id="GO:0016651">
    <property type="term" value="F:oxidoreductase activity, acting on NAD(P)H"/>
    <property type="evidence" value="ECO:0007669"/>
    <property type="project" value="TreeGrafter"/>
</dbReference>
<feature type="compositionally biased region" description="Pro residues" evidence="5">
    <location>
        <begin position="319"/>
        <end position="328"/>
    </location>
</feature>
<dbReference type="PRINTS" id="PR00411">
    <property type="entry name" value="PNDRDTASEI"/>
</dbReference>
<evidence type="ECO:0000259" key="6">
    <source>
        <dbReference type="Pfam" id="PF07992"/>
    </source>
</evidence>
<dbReference type="EC" id="1.18.1.-" evidence="7"/>
<evidence type="ECO:0000256" key="3">
    <source>
        <dbReference type="ARBA" id="ARBA00022827"/>
    </source>
</evidence>
<reference evidence="7 8" key="1">
    <citation type="submission" date="2016-04" db="EMBL/GenBank/DDBJ databases">
        <authorList>
            <consortium name="Pathogen Informatics"/>
        </authorList>
    </citation>
    <scope>NUCLEOTIDE SEQUENCE [LARGE SCALE GENOMIC DNA]</scope>
    <source>
        <strain evidence="7 8">H044680328</strain>
    </source>
</reference>
<keyword evidence="2" id="KW-0285">Flavoprotein</keyword>
<dbReference type="AlphaFoldDB" id="A0A157SLG7"/>
<comment type="cofactor">
    <cofactor evidence="1">
        <name>FAD</name>
        <dbReference type="ChEBI" id="CHEBI:57692"/>
    </cofactor>
</comment>
<keyword evidence="4 7" id="KW-0560">Oxidoreductase</keyword>
<dbReference type="KEGG" id="btrm:SAMEA390648702391"/>
<dbReference type="SUPFAM" id="SSF51905">
    <property type="entry name" value="FAD/NAD(P)-binding domain"/>
    <property type="match status" value="1"/>
</dbReference>
<organism evidence="7 8">
    <name type="scientific">Bordetella trematum</name>
    <dbReference type="NCBI Taxonomy" id="123899"/>
    <lineage>
        <taxon>Bacteria</taxon>
        <taxon>Pseudomonadati</taxon>
        <taxon>Pseudomonadota</taxon>
        <taxon>Betaproteobacteria</taxon>
        <taxon>Burkholderiales</taxon>
        <taxon>Alcaligenaceae</taxon>
        <taxon>Bordetella</taxon>
    </lineage>
</organism>
<dbReference type="STRING" id="123899.SAMEA3906487_02391"/>
<feature type="region of interest" description="Disordered" evidence="5">
    <location>
        <begin position="310"/>
        <end position="340"/>
    </location>
</feature>